<dbReference type="RefSeq" id="WP_256136744.1">
    <property type="nucleotide sequence ID" value="NZ_JANGAB010000011.1"/>
</dbReference>
<evidence type="ECO:0008006" key="4">
    <source>
        <dbReference type="Google" id="ProtNLM"/>
    </source>
</evidence>
<gene>
    <name evidence="2" type="ORF">NE646_12905</name>
</gene>
<comment type="caution">
    <text evidence="2">The sequence shown here is derived from an EMBL/GenBank/DDBJ whole genome shotgun (WGS) entry which is preliminary data.</text>
</comment>
<keyword evidence="1" id="KW-0472">Membrane</keyword>
<feature type="transmembrane region" description="Helical" evidence="1">
    <location>
        <begin position="54"/>
        <end position="75"/>
    </location>
</feature>
<evidence type="ECO:0000313" key="2">
    <source>
        <dbReference type="EMBL" id="MCQ4950556.1"/>
    </source>
</evidence>
<dbReference type="AlphaFoldDB" id="A0AAW5KC95"/>
<keyword evidence="1" id="KW-0812">Transmembrane</keyword>
<feature type="transmembrane region" description="Helical" evidence="1">
    <location>
        <begin position="132"/>
        <end position="150"/>
    </location>
</feature>
<accession>A0AAW5KC95</accession>
<dbReference type="Proteomes" id="UP001205063">
    <property type="component" value="Unassembled WGS sequence"/>
</dbReference>
<reference evidence="2" key="1">
    <citation type="submission" date="2022-06" db="EMBL/GenBank/DDBJ databases">
        <title>Isolation of gut microbiota from human fecal samples.</title>
        <authorList>
            <person name="Pamer E.G."/>
            <person name="Barat B."/>
            <person name="Waligurski E."/>
            <person name="Medina S."/>
            <person name="Paddock L."/>
            <person name="Mostad J."/>
        </authorList>
    </citation>
    <scope>NUCLEOTIDE SEQUENCE</scope>
    <source>
        <strain evidence="2">DFI.7.96</strain>
    </source>
</reference>
<feature type="transmembrane region" description="Helical" evidence="1">
    <location>
        <begin position="96"/>
        <end position="120"/>
    </location>
</feature>
<feature type="transmembrane region" description="Helical" evidence="1">
    <location>
        <begin position="12"/>
        <end position="34"/>
    </location>
</feature>
<organism evidence="2 3">
    <name type="scientific">Bittarella massiliensis</name>
    <name type="common">ex Durand et al. 2017</name>
    <dbReference type="NCBI Taxonomy" id="1720313"/>
    <lineage>
        <taxon>Bacteria</taxon>
        <taxon>Bacillati</taxon>
        <taxon>Bacillota</taxon>
        <taxon>Clostridia</taxon>
        <taxon>Eubacteriales</taxon>
        <taxon>Oscillospiraceae</taxon>
        <taxon>Bittarella (ex Durand et al. 2017)</taxon>
    </lineage>
</organism>
<feature type="transmembrane region" description="Helical" evidence="1">
    <location>
        <begin position="188"/>
        <end position="209"/>
    </location>
</feature>
<protein>
    <recommendedName>
        <fullName evidence="4">CPBP family intramembrane metalloprotease</fullName>
    </recommendedName>
</protein>
<dbReference type="EMBL" id="JANGAB010000011">
    <property type="protein sequence ID" value="MCQ4950556.1"/>
    <property type="molecule type" value="Genomic_DNA"/>
</dbReference>
<sequence length="218" mass="24744">MGRELRRLSVELLFMHYRLLVPILALGLGVPLAVQGVFMMQGTEAATLHQTAQLLRQILPLFSVWCPAFALQNYVQGDSCELFRAYTARRSRQWRLVAWCGLFYFTAETALFLWVCRHFTGRGAAFVLLVEWVWQLLSLLFMSGAVYFLSYTLHSSMTAMIVAALYHCFSAVISVLPSTFPGEIGFPLLSQKGMVVLGAAILLWMAGWFQDRRYSIKN</sequence>
<proteinExistence type="predicted"/>
<keyword evidence="1" id="KW-1133">Transmembrane helix</keyword>
<feature type="transmembrane region" description="Helical" evidence="1">
    <location>
        <begin position="157"/>
        <end position="176"/>
    </location>
</feature>
<evidence type="ECO:0000256" key="1">
    <source>
        <dbReference type="SAM" id="Phobius"/>
    </source>
</evidence>
<evidence type="ECO:0000313" key="3">
    <source>
        <dbReference type="Proteomes" id="UP001205063"/>
    </source>
</evidence>
<name>A0AAW5KC95_9FIRM</name>